<dbReference type="InterPro" id="IPR037009">
    <property type="entry name" value="mRNA_triPase_Cet1_sf"/>
</dbReference>
<evidence type="ECO:0000256" key="6">
    <source>
        <dbReference type="ARBA" id="ARBA00023242"/>
    </source>
</evidence>
<evidence type="ECO:0000256" key="4">
    <source>
        <dbReference type="ARBA" id="ARBA00022664"/>
    </source>
</evidence>
<feature type="region of interest" description="Disordered" evidence="9">
    <location>
        <begin position="1"/>
        <end position="463"/>
    </location>
</feature>
<comment type="cofactor">
    <cofactor evidence="1 8">
        <name>Mg(2+)</name>
        <dbReference type="ChEBI" id="CHEBI:18420"/>
    </cofactor>
</comment>
<feature type="compositionally biased region" description="Pro residues" evidence="9">
    <location>
        <begin position="18"/>
        <end position="27"/>
    </location>
</feature>
<dbReference type="AlphaFoldDB" id="A0AA40DV12"/>
<feature type="compositionally biased region" description="Low complexity" evidence="9">
    <location>
        <begin position="28"/>
        <end position="37"/>
    </location>
</feature>
<comment type="subunit">
    <text evidence="8">Heterodimer. The mRNA-capping enzyme is composed of two separate chains alpha and beta, respectively a mRNA guanylyltransferase and an mRNA 5'-triphosphate monophosphatase.</text>
</comment>
<feature type="compositionally biased region" description="Basic and acidic residues" evidence="9">
    <location>
        <begin position="341"/>
        <end position="358"/>
    </location>
</feature>
<dbReference type="EMBL" id="JAUIRO010000005">
    <property type="protein sequence ID" value="KAK0712833.1"/>
    <property type="molecule type" value="Genomic_DNA"/>
</dbReference>
<evidence type="ECO:0000313" key="12">
    <source>
        <dbReference type="Proteomes" id="UP001172101"/>
    </source>
</evidence>
<dbReference type="GO" id="GO:0031533">
    <property type="term" value="C:mRNA capping enzyme complex"/>
    <property type="evidence" value="ECO:0007669"/>
    <property type="project" value="UniProtKB-UniRule"/>
</dbReference>
<keyword evidence="8" id="KW-0506">mRNA capping</keyword>
<dbReference type="Pfam" id="PF02940">
    <property type="entry name" value="mRNA_triPase"/>
    <property type="match status" value="1"/>
</dbReference>
<comment type="similarity">
    <text evidence="3 8">Belongs to the fungal TPase family.</text>
</comment>
<evidence type="ECO:0000256" key="3">
    <source>
        <dbReference type="ARBA" id="ARBA00006345"/>
    </source>
</evidence>
<dbReference type="CDD" id="cd07470">
    <property type="entry name" value="CYTH-like_mRNA_RTPase"/>
    <property type="match status" value="1"/>
</dbReference>
<dbReference type="GO" id="GO:0006370">
    <property type="term" value="P:7-methylguanosine mRNA capping"/>
    <property type="evidence" value="ECO:0007669"/>
    <property type="project" value="UniProtKB-UniRule"/>
</dbReference>
<evidence type="ECO:0000256" key="7">
    <source>
        <dbReference type="ARBA" id="ARBA00047740"/>
    </source>
</evidence>
<feature type="compositionally biased region" description="Polar residues" evidence="9">
    <location>
        <begin position="51"/>
        <end position="80"/>
    </location>
</feature>
<evidence type="ECO:0000256" key="2">
    <source>
        <dbReference type="ARBA" id="ARBA00004123"/>
    </source>
</evidence>
<dbReference type="PANTHER" id="PTHR28118:SF1">
    <property type="entry name" value="POLYNUCLEOTIDE 5'-TRIPHOSPHATASE CTL1-RELATED"/>
    <property type="match status" value="1"/>
</dbReference>
<dbReference type="GeneID" id="85321423"/>
<comment type="caution">
    <text evidence="11">The sequence shown here is derived from an EMBL/GenBank/DDBJ whole genome shotgun (WGS) entry which is preliminary data.</text>
</comment>
<feature type="compositionally biased region" description="Basic and acidic residues" evidence="9">
    <location>
        <begin position="507"/>
        <end position="523"/>
    </location>
</feature>
<accession>A0AA40DV12</accession>
<feature type="compositionally biased region" description="Pro residues" evidence="9">
    <location>
        <begin position="38"/>
        <end position="49"/>
    </location>
</feature>
<evidence type="ECO:0000256" key="9">
    <source>
        <dbReference type="SAM" id="MobiDB-lite"/>
    </source>
</evidence>
<feature type="compositionally biased region" description="Pro residues" evidence="9">
    <location>
        <begin position="317"/>
        <end position="329"/>
    </location>
</feature>
<proteinExistence type="inferred from homology"/>
<dbReference type="GO" id="GO:0004651">
    <property type="term" value="F:polynucleotide 5'-phosphatase activity"/>
    <property type="evidence" value="ECO:0007669"/>
    <property type="project" value="UniProtKB-UniRule"/>
</dbReference>
<feature type="domain" description="mRNA triphosphatase Cet1-like" evidence="10">
    <location>
        <begin position="568"/>
        <end position="820"/>
    </location>
</feature>
<dbReference type="Proteomes" id="UP001172101">
    <property type="component" value="Unassembled WGS sequence"/>
</dbReference>
<reference evidence="11" key="1">
    <citation type="submission" date="2023-06" db="EMBL/GenBank/DDBJ databases">
        <title>Genome-scale phylogeny and comparative genomics of the fungal order Sordariales.</title>
        <authorList>
            <consortium name="Lawrence Berkeley National Laboratory"/>
            <person name="Hensen N."/>
            <person name="Bonometti L."/>
            <person name="Westerberg I."/>
            <person name="Brannstrom I.O."/>
            <person name="Guillou S."/>
            <person name="Cros-Aarteil S."/>
            <person name="Calhoun S."/>
            <person name="Haridas S."/>
            <person name="Kuo A."/>
            <person name="Mondo S."/>
            <person name="Pangilinan J."/>
            <person name="Riley R."/>
            <person name="LaButti K."/>
            <person name="Andreopoulos B."/>
            <person name="Lipzen A."/>
            <person name="Chen C."/>
            <person name="Yanf M."/>
            <person name="Daum C."/>
            <person name="Ng V."/>
            <person name="Clum A."/>
            <person name="Steindorff A."/>
            <person name="Ohm R."/>
            <person name="Martin F."/>
            <person name="Silar P."/>
            <person name="Natvig D."/>
            <person name="Lalanne C."/>
            <person name="Gautier V."/>
            <person name="Ament-velasquez S.L."/>
            <person name="Kruys A."/>
            <person name="Hutchinson M.I."/>
            <person name="Powell A.J."/>
            <person name="Barry K."/>
            <person name="Miller A.N."/>
            <person name="Grigoriev I.V."/>
            <person name="Debuchy R."/>
            <person name="Gladieux P."/>
            <person name="Thoren M.H."/>
            <person name="Johannesson H."/>
        </authorList>
    </citation>
    <scope>NUCLEOTIDE SEQUENCE</scope>
    <source>
        <strain evidence="11">SMH2392-1A</strain>
    </source>
</reference>
<gene>
    <name evidence="11" type="ORF">B0T26DRAFT_650121</name>
</gene>
<comment type="function">
    <text evidence="8">First step of mRNA capping. Converts the 5'-triphosphate end of a nascent mRNA chain into a diphosphate end.</text>
</comment>
<keyword evidence="12" id="KW-1185">Reference proteome</keyword>
<feature type="compositionally biased region" description="Low complexity" evidence="9">
    <location>
        <begin position="540"/>
        <end position="552"/>
    </location>
</feature>
<evidence type="ECO:0000256" key="1">
    <source>
        <dbReference type="ARBA" id="ARBA00001946"/>
    </source>
</evidence>
<feature type="compositionally biased region" description="Basic and acidic residues" evidence="9">
    <location>
        <begin position="402"/>
        <end position="434"/>
    </location>
</feature>
<dbReference type="Gene3D" id="3.20.100.10">
    <property type="entry name" value="mRNA triphosphatase Cet1-like"/>
    <property type="match status" value="1"/>
</dbReference>
<dbReference type="SUPFAM" id="SSF55154">
    <property type="entry name" value="CYTH-like phosphatases"/>
    <property type="match status" value="1"/>
</dbReference>
<dbReference type="EC" id="3.6.1.74" evidence="8"/>
<sequence>MDLRGMLNDNGPAGAAPSKPPQPPPLLPQQQQQQQQLQPPPLQPQPALPSTPVQTISQQSFRDYSQTQPSPSRQFSQDYSAQHVVPGAAFTSPPPPYPGVAGPYPSRPPPPPPPPLQQILPNDLRSPIMTSGPVASPYRQTPTSSISAASGSGYPFPPQQQTPTSPVQRHQYPPPTSAYHRESYPQPSGHGGMTGPPVAASYMQGQQMPQTPPVGTPAGPQPYLQRSQSAHSTPTSTSAQGQPVQYGAPFAQGSPGAPAHPLPQMDPQQRQSSQPPTPIAGPLSGPRPSQTLGYGQPSSPYQQRLPSAPTYHVPPSQSSPPPPPPPALPRHPSSQSLYDPHSQDSLRRSQSHSERDRSLSVSPKTQIPSLPSSSGRPSTSLPDSESRYHPIQPAPAMPSAVEPDRDRERGVTPGKRKLDDRELRPDELEKRDVRPPPFEGVNGRHGDAAPPAPFHAMPKKGEKNLKVYQTPPIWAQTAQKGRILANPNRVIYRPVVHSHSTQVNGKPDSRLPSRHTSPEDKRAIPPTQVAPSAPPPAQPPAQALPEPAPALGPLGEWEASITNAIPQEAMTKVIADFLFKHVVLNEDMNEIQSRGVQFEIEAKLGTLIDRSTSQRVNLPVLSDCVLNDSGNWLNFRSSMTERQHKLFNEFLNQMVVLTHPDNKEVNAGRSRRRVPIMYKHRREVDKFFELPSQVRDQMLPACVANLVAARQHAAKVRITYDQKTNEVLAKIIKARVADISIHFPDSPLDCRISINLEMDWDGPIDKLENDGRAPIPHRNKDRLSYTHSHYQVDLTQVTQMVPGANNTQRQDKEHELEIEVAPQVLINQGRAAMDNQPHQYVELVEGLLNNIRVLTRKAKDFGMSG</sequence>
<dbReference type="InterPro" id="IPR004206">
    <property type="entry name" value="mRNA_triPase_Cet1"/>
</dbReference>
<dbReference type="GO" id="GO:0140818">
    <property type="term" value="F:mRNA 5'-triphosphate monophosphatase activity"/>
    <property type="evidence" value="ECO:0007669"/>
    <property type="project" value="UniProtKB-EC"/>
</dbReference>
<feature type="compositionally biased region" description="Low complexity" evidence="9">
    <location>
        <begin position="263"/>
        <end position="274"/>
    </location>
</feature>
<protein>
    <recommendedName>
        <fullName evidence="8">mRNA-capping enzyme subunit beta</fullName>
        <ecNumber evidence="8">3.6.1.74</ecNumber>
    </recommendedName>
    <alternativeName>
        <fullName evidence="8">mRNA 5'-phosphatase</fullName>
    </alternativeName>
    <alternativeName>
        <fullName evidence="8">mRNA 5'-triphosphate monophosphatase</fullName>
    </alternativeName>
</protein>
<name>A0AA40DV12_9PEZI</name>
<evidence type="ECO:0000256" key="5">
    <source>
        <dbReference type="ARBA" id="ARBA00022801"/>
    </source>
</evidence>
<keyword evidence="6 8" id="KW-0539">Nucleus</keyword>
<dbReference type="InterPro" id="IPR033469">
    <property type="entry name" value="CYTH-like_dom_sf"/>
</dbReference>
<feature type="compositionally biased region" description="Pro residues" evidence="9">
    <location>
        <begin position="105"/>
        <end position="116"/>
    </location>
</feature>
<organism evidence="11 12">
    <name type="scientific">Lasiosphaeria miniovina</name>
    <dbReference type="NCBI Taxonomy" id="1954250"/>
    <lineage>
        <taxon>Eukaryota</taxon>
        <taxon>Fungi</taxon>
        <taxon>Dikarya</taxon>
        <taxon>Ascomycota</taxon>
        <taxon>Pezizomycotina</taxon>
        <taxon>Sordariomycetes</taxon>
        <taxon>Sordariomycetidae</taxon>
        <taxon>Sordariales</taxon>
        <taxon>Lasiosphaeriaceae</taxon>
        <taxon>Lasiosphaeria</taxon>
    </lineage>
</organism>
<feature type="compositionally biased region" description="Low complexity" evidence="9">
    <location>
        <begin position="368"/>
        <end position="383"/>
    </location>
</feature>
<dbReference type="RefSeq" id="XP_060294156.1">
    <property type="nucleotide sequence ID" value="XM_060438153.1"/>
</dbReference>
<dbReference type="PANTHER" id="PTHR28118">
    <property type="entry name" value="POLYNUCLEOTIDE 5'-TRIPHOSPHATASE-RELATED"/>
    <property type="match status" value="1"/>
</dbReference>
<dbReference type="InterPro" id="IPR040343">
    <property type="entry name" value="Cet1/Ctl1"/>
</dbReference>
<evidence type="ECO:0000313" key="11">
    <source>
        <dbReference type="EMBL" id="KAK0712833.1"/>
    </source>
</evidence>
<feature type="compositionally biased region" description="Polar residues" evidence="9">
    <location>
        <begin position="287"/>
        <end position="305"/>
    </location>
</feature>
<feature type="region of interest" description="Disordered" evidence="9">
    <location>
        <begin position="497"/>
        <end position="552"/>
    </location>
</feature>
<feature type="compositionally biased region" description="Polar residues" evidence="9">
    <location>
        <begin position="224"/>
        <end position="243"/>
    </location>
</feature>
<comment type="catalytic activity">
    <reaction evidence="7">
        <text>a 5'-end triphospho-ribonucleoside in mRNA + H2O = a 5'-end diphospho-ribonucleoside in mRNA + phosphate + H(+)</text>
        <dbReference type="Rhea" id="RHEA:67004"/>
        <dbReference type="Rhea" id="RHEA-COMP:17164"/>
        <dbReference type="Rhea" id="RHEA-COMP:17165"/>
        <dbReference type="ChEBI" id="CHEBI:15377"/>
        <dbReference type="ChEBI" id="CHEBI:15378"/>
        <dbReference type="ChEBI" id="CHEBI:43474"/>
        <dbReference type="ChEBI" id="CHEBI:167616"/>
        <dbReference type="ChEBI" id="CHEBI:167618"/>
        <dbReference type="EC" id="3.6.1.74"/>
    </reaction>
    <physiologicalReaction direction="left-to-right" evidence="7">
        <dbReference type="Rhea" id="RHEA:67005"/>
    </physiologicalReaction>
</comment>
<evidence type="ECO:0000256" key="8">
    <source>
        <dbReference type="RuleBase" id="RU367053"/>
    </source>
</evidence>
<feature type="compositionally biased region" description="Polar residues" evidence="9">
    <location>
        <begin position="138"/>
        <end position="150"/>
    </location>
</feature>
<evidence type="ECO:0000259" key="10">
    <source>
        <dbReference type="Pfam" id="PF02940"/>
    </source>
</evidence>
<keyword evidence="4 8" id="KW-0507">mRNA processing</keyword>
<keyword evidence="5 8" id="KW-0378">Hydrolase</keyword>
<comment type="subcellular location">
    <subcellularLocation>
        <location evidence="2 8">Nucleus</location>
    </subcellularLocation>
</comment>